<dbReference type="InterPro" id="IPR003812">
    <property type="entry name" value="Fido"/>
</dbReference>
<gene>
    <name evidence="3" type="ORF">AC244_32595</name>
</gene>
<dbReference type="SUPFAM" id="SSF140931">
    <property type="entry name" value="Fic-like"/>
    <property type="match status" value="1"/>
</dbReference>
<dbReference type="PANTHER" id="PTHR13504:SF39">
    <property type="entry name" value="CELL FILAMENTATION PROTEIN"/>
    <property type="match status" value="1"/>
</dbReference>
<dbReference type="RefSeq" id="WP_053252954.1">
    <property type="nucleotide sequence ID" value="NZ_LGAP01000044.1"/>
</dbReference>
<dbReference type="OrthoDB" id="9813719at2"/>
<keyword evidence="3" id="KW-0131">Cell cycle</keyword>
<sequence>MTDLFKEPDDATPLEPQEREGLLQSWITYRRDLNEAEQENIVQGAAWARGRRRISIDSLLTDDFMRTLHKRMFGDVWRWAGTYRTTERNIGVAAYRIPLELINLLDDVRYWVDHQTYPRDEIAIRFHHRLVAIHPFPNGNGRHARQAADLLVGRLGGEPFSWGGGSLADVGELRARYVAALRAADNHDIGPLLEFARC</sequence>
<feature type="domain" description="Fido" evidence="2">
    <location>
        <begin position="60"/>
        <end position="198"/>
    </location>
</feature>
<dbReference type="Proteomes" id="UP000037425">
    <property type="component" value="Unassembled WGS sequence"/>
</dbReference>
<dbReference type="Gene3D" id="1.10.3290.10">
    <property type="entry name" value="Fido-like domain"/>
    <property type="match status" value="1"/>
</dbReference>
<feature type="active site" evidence="1">
    <location>
        <position position="134"/>
    </location>
</feature>
<organism evidence="3 4">
    <name type="scientific">Ensifer adhaerens</name>
    <name type="common">Sinorhizobium morelense</name>
    <dbReference type="NCBI Taxonomy" id="106592"/>
    <lineage>
        <taxon>Bacteria</taxon>
        <taxon>Pseudomonadati</taxon>
        <taxon>Pseudomonadota</taxon>
        <taxon>Alphaproteobacteria</taxon>
        <taxon>Hyphomicrobiales</taxon>
        <taxon>Rhizobiaceae</taxon>
        <taxon>Sinorhizobium/Ensifer group</taxon>
        <taxon>Ensifer</taxon>
    </lineage>
</organism>
<evidence type="ECO:0000256" key="1">
    <source>
        <dbReference type="PIRSR" id="PIRSR640198-1"/>
    </source>
</evidence>
<dbReference type="NCBIfam" id="TIGR02613">
    <property type="entry name" value="mob_myst_B"/>
    <property type="match status" value="1"/>
</dbReference>
<dbReference type="PANTHER" id="PTHR13504">
    <property type="entry name" value="FIDO DOMAIN-CONTAINING PROTEIN DDB_G0283145"/>
    <property type="match status" value="1"/>
</dbReference>
<dbReference type="InterPro" id="IPR036597">
    <property type="entry name" value="Fido-like_dom_sf"/>
</dbReference>
<dbReference type="InterPro" id="IPR040198">
    <property type="entry name" value="Fido_containing"/>
</dbReference>
<dbReference type="PATRIC" id="fig|106592.7.peg.5993"/>
<dbReference type="AlphaFoldDB" id="A0A0L8BEI4"/>
<dbReference type="Pfam" id="PF02661">
    <property type="entry name" value="Fic"/>
    <property type="match status" value="1"/>
</dbReference>
<dbReference type="GO" id="GO:0051301">
    <property type="term" value="P:cell division"/>
    <property type="evidence" value="ECO:0007669"/>
    <property type="project" value="UniProtKB-KW"/>
</dbReference>
<dbReference type="InterPro" id="IPR013436">
    <property type="entry name" value="Mobile_mystery_prot_B"/>
</dbReference>
<comment type="caution">
    <text evidence="3">The sequence shown here is derived from an EMBL/GenBank/DDBJ whole genome shotgun (WGS) entry which is preliminary data.</text>
</comment>
<protein>
    <submittedName>
        <fullName evidence="3">Cell division protein Fic</fullName>
    </submittedName>
</protein>
<proteinExistence type="predicted"/>
<evidence type="ECO:0000313" key="3">
    <source>
        <dbReference type="EMBL" id="KOF12974.1"/>
    </source>
</evidence>
<evidence type="ECO:0000313" key="4">
    <source>
        <dbReference type="Proteomes" id="UP000037425"/>
    </source>
</evidence>
<accession>A0A0L8BEI4</accession>
<dbReference type="PROSITE" id="PS51459">
    <property type="entry name" value="FIDO"/>
    <property type="match status" value="1"/>
</dbReference>
<keyword evidence="3" id="KW-0132">Cell division</keyword>
<reference evidence="4" key="1">
    <citation type="submission" date="2015-07" db="EMBL/GenBank/DDBJ databases">
        <title>Whole genome sequence of an Ensifer adhaerens strain isolated from a cave pool in the Wind Cave National Park.</title>
        <authorList>
            <person name="Eng W.W.H."/>
            <person name="Gan H.M."/>
            <person name="Barton H.A."/>
            <person name="Savka M.A."/>
        </authorList>
    </citation>
    <scope>NUCLEOTIDE SEQUENCE [LARGE SCALE GENOMIC DNA]</scope>
    <source>
        <strain evidence="4">SD006</strain>
    </source>
</reference>
<dbReference type="EMBL" id="LGAP01000044">
    <property type="protein sequence ID" value="KOF12974.1"/>
    <property type="molecule type" value="Genomic_DNA"/>
</dbReference>
<evidence type="ECO:0000259" key="2">
    <source>
        <dbReference type="PROSITE" id="PS51459"/>
    </source>
</evidence>
<name>A0A0L8BEI4_ENSAD</name>